<dbReference type="SUPFAM" id="SSF81383">
    <property type="entry name" value="F-box domain"/>
    <property type="match status" value="1"/>
</dbReference>
<dbReference type="HOGENOM" id="CLU_010790_2_1_1"/>
<reference evidence="3 4" key="1">
    <citation type="journal article" date="2010" name="Nat. Biotechnol.">
        <title>Genome sequence of the model mushroom Schizophyllum commune.</title>
        <authorList>
            <person name="Ohm R.A."/>
            <person name="de Jong J.F."/>
            <person name="Lugones L.G."/>
            <person name="Aerts A."/>
            <person name="Kothe E."/>
            <person name="Stajich J.E."/>
            <person name="de Vries R.P."/>
            <person name="Record E."/>
            <person name="Levasseur A."/>
            <person name="Baker S.E."/>
            <person name="Bartholomew K.A."/>
            <person name="Coutinho P.M."/>
            <person name="Erdmann S."/>
            <person name="Fowler T.J."/>
            <person name="Gathman A.C."/>
            <person name="Lombard V."/>
            <person name="Henrissat B."/>
            <person name="Knabe N."/>
            <person name="Kuees U."/>
            <person name="Lilly W.W."/>
            <person name="Lindquist E."/>
            <person name="Lucas S."/>
            <person name="Magnuson J.K."/>
            <person name="Piumi F."/>
            <person name="Raudaskoski M."/>
            <person name="Salamov A."/>
            <person name="Schmutz J."/>
            <person name="Schwarze F.W.M.R."/>
            <person name="vanKuyk P.A."/>
            <person name="Horton J.S."/>
            <person name="Grigoriev I.V."/>
            <person name="Woesten H.A.B."/>
        </authorList>
    </citation>
    <scope>NUCLEOTIDE SEQUENCE [LARGE SCALE GENOMIC DNA]</scope>
    <source>
        <strain evidence="4">H4-8 / FGSC 9210</strain>
    </source>
</reference>
<dbReference type="eggNOG" id="ENOG502SAM6">
    <property type="taxonomic scope" value="Eukaryota"/>
</dbReference>
<dbReference type="InParanoid" id="D8PTW7"/>
<dbReference type="CDD" id="cd09917">
    <property type="entry name" value="F-box_SF"/>
    <property type="match status" value="1"/>
</dbReference>
<accession>D8PTW7</accession>
<feature type="domain" description="F-box" evidence="2">
    <location>
        <begin position="64"/>
        <end position="113"/>
    </location>
</feature>
<dbReference type="InterPro" id="IPR001810">
    <property type="entry name" value="F-box_dom"/>
</dbReference>
<evidence type="ECO:0000259" key="2">
    <source>
        <dbReference type="PROSITE" id="PS50181"/>
    </source>
</evidence>
<dbReference type="Proteomes" id="UP000007431">
    <property type="component" value="Unassembled WGS sequence"/>
</dbReference>
<dbReference type="OrthoDB" id="2322499at2759"/>
<dbReference type="EMBL" id="GL377303">
    <property type="protein sequence ID" value="EFI99851.1"/>
    <property type="molecule type" value="Genomic_DNA"/>
</dbReference>
<protein>
    <recommendedName>
        <fullName evidence="2">F-box domain-containing protein</fullName>
    </recommendedName>
</protein>
<dbReference type="GeneID" id="9597023"/>
<name>D8PTW7_SCHCM</name>
<proteinExistence type="predicted"/>
<feature type="non-terminal residue" evidence="3">
    <location>
        <position position="671"/>
    </location>
</feature>
<gene>
    <name evidence="3" type="ORF">SCHCODRAFT_104811</name>
</gene>
<feature type="compositionally biased region" description="Basic and acidic residues" evidence="1">
    <location>
        <begin position="7"/>
        <end position="19"/>
    </location>
</feature>
<dbReference type="InterPro" id="IPR036047">
    <property type="entry name" value="F-box-like_dom_sf"/>
</dbReference>
<dbReference type="VEuPathDB" id="FungiDB:SCHCODRAFT_02608854"/>
<organism evidence="4">
    <name type="scientific">Schizophyllum commune (strain H4-8 / FGSC 9210)</name>
    <name type="common">Split gill fungus</name>
    <dbReference type="NCBI Taxonomy" id="578458"/>
    <lineage>
        <taxon>Eukaryota</taxon>
        <taxon>Fungi</taxon>
        <taxon>Dikarya</taxon>
        <taxon>Basidiomycota</taxon>
        <taxon>Agaricomycotina</taxon>
        <taxon>Agaricomycetes</taxon>
        <taxon>Agaricomycetidae</taxon>
        <taxon>Agaricales</taxon>
        <taxon>Schizophyllaceae</taxon>
        <taxon>Schizophyllum</taxon>
    </lineage>
</organism>
<keyword evidence="4" id="KW-1185">Reference proteome</keyword>
<dbReference type="OMA" id="THTHFAG"/>
<sequence>MRSSTRLAEKRQHTRAAESEDRDYDPDTDEETRASHPAKRRKGNCGKSANPKTAKQTRRRGKSLADLPSMPLDILYEIFGYLHPLDLLHVSRATKALRAILLSRSATSVWKRSFSSVEDAPSIPDDISIPHLSSLMFESACQFCLSRTTNVDWECRARVCKKCVDKYYLTEREKFEFMCNSKLIYGSIRSVLPDPITFGDGGSRTKTIRFARSTFDRYVAEYTHLVKTNADATAIEAWRKNKKEYLDMITEHAAECRVWQLTQEQSREDELDQLRLQRREVIAEHLSNEGWADELALQGVTILEDHVEGRKAQRLTERGWLKIKDQMIAFMEHWKHARIQAYRAFTRARYMFMLGFYEDLVRSTTVIWRNPDPSLDLYPGTHDILPPAGDVLRDPGIRNLIQTFDFSLGIDYSLNLMAARAPSVLDQVPNSSVRLWRRRVEEDLLALMRAARPDIEATKTAHLYRATTHFVVGAHPDVGFVGYPRVLTDARVTDYAKFIPDEDTLDAYKLEQMGLNTIRRQPWSTERVFFSVAMYDRAREIVRMVGDDPDSRTAAELDLKDPWFRLRDTDEVWQWRTVLYSSRMLGQFTLLGEEEARRARDCYEWRPTFDDEDAECTHCTLDPDPPLFFASALLYEHLEQAHGITRVKPSDFALRPQSALQPPGKTVLATQ</sequence>
<evidence type="ECO:0000313" key="4">
    <source>
        <dbReference type="Proteomes" id="UP000007431"/>
    </source>
</evidence>
<evidence type="ECO:0000256" key="1">
    <source>
        <dbReference type="SAM" id="MobiDB-lite"/>
    </source>
</evidence>
<dbReference type="AlphaFoldDB" id="D8PTW7"/>
<evidence type="ECO:0000313" key="3">
    <source>
        <dbReference type="EMBL" id="EFI99851.1"/>
    </source>
</evidence>
<dbReference type="STRING" id="578458.D8PTW7"/>
<feature type="compositionally biased region" description="Acidic residues" evidence="1">
    <location>
        <begin position="20"/>
        <end position="30"/>
    </location>
</feature>
<dbReference type="PROSITE" id="PS50181">
    <property type="entry name" value="FBOX"/>
    <property type="match status" value="1"/>
</dbReference>
<dbReference type="KEGG" id="scm:SCHCO_02608854"/>
<dbReference type="RefSeq" id="XP_003034754.1">
    <property type="nucleotide sequence ID" value="XM_003034708.1"/>
</dbReference>
<feature type="region of interest" description="Disordered" evidence="1">
    <location>
        <begin position="1"/>
        <end position="63"/>
    </location>
</feature>